<dbReference type="AlphaFoldDB" id="A0A8H5FBA2"/>
<keyword evidence="3" id="KW-1185">Reference proteome</keyword>
<dbReference type="InterPro" id="IPR032675">
    <property type="entry name" value="LRR_dom_sf"/>
</dbReference>
<comment type="caution">
    <text evidence="2">The sequence shown here is derived from an EMBL/GenBank/DDBJ whole genome shotgun (WGS) entry which is preliminary data.</text>
</comment>
<dbReference type="Gene3D" id="3.80.10.10">
    <property type="entry name" value="Ribonuclease Inhibitor"/>
    <property type="match status" value="1"/>
</dbReference>
<name>A0A8H5FBA2_9AGAR</name>
<dbReference type="SUPFAM" id="SSF52047">
    <property type="entry name" value="RNI-like"/>
    <property type="match status" value="1"/>
</dbReference>
<proteinExistence type="predicted"/>
<accession>A0A8H5FBA2</accession>
<gene>
    <name evidence="2" type="ORF">D9619_005215</name>
</gene>
<dbReference type="OrthoDB" id="2884925at2759"/>
<reference evidence="2 3" key="1">
    <citation type="journal article" date="2020" name="ISME J.">
        <title>Uncovering the hidden diversity of litter-decomposition mechanisms in mushroom-forming fungi.</title>
        <authorList>
            <person name="Floudas D."/>
            <person name="Bentzer J."/>
            <person name="Ahren D."/>
            <person name="Johansson T."/>
            <person name="Persson P."/>
            <person name="Tunlid A."/>
        </authorList>
    </citation>
    <scope>NUCLEOTIDE SEQUENCE [LARGE SCALE GENOMIC DNA]</scope>
    <source>
        <strain evidence="2 3">CBS 101986</strain>
    </source>
</reference>
<dbReference type="Proteomes" id="UP000567179">
    <property type="component" value="Unassembled WGS sequence"/>
</dbReference>
<protein>
    <recommendedName>
        <fullName evidence="1">F-box domain-containing protein</fullName>
    </recommendedName>
</protein>
<dbReference type="InterPro" id="IPR036047">
    <property type="entry name" value="F-box-like_dom_sf"/>
</dbReference>
<evidence type="ECO:0000313" key="3">
    <source>
        <dbReference type="Proteomes" id="UP000567179"/>
    </source>
</evidence>
<organism evidence="2 3">
    <name type="scientific">Psilocybe cf. subviscida</name>
    <dbReference type="NCBI Taxonomy" id="2480587"/>
    <lineage>
        <taxon>Eukaryota</taxon>
        <taxon>Fungi</taxon>
        <taxon>Dikarya</taxon>
        <taxon>Basidiomycota</taxon>
        <taxon>Agaricomycotina</taxon>
        <taxon>Agaricomycetes</taxon>
        <taxon>Agaricomycetidae</taxon>
        <taxon>Agaricales</taxon>
        <taxon>Agaricineae</taxon>
        <taxon>Strophariaceae</taxon>
        <taxon>Psilocybe</taxon>
    </lineage>
</organism>
<evidence type="ECO:0000259" key="1">
    <source>
        <dbReference type="Pfam" id="PF12937"/>
    </source>
</evidence>
<dbReference type="EMBL" id="JAACJJ010000001">
    <property type="protein sequence ID" value="KAF5330509.1"/>
    <property type="molecule type" value="Genomic_DNA"/>
</dbReference>
<evidence type="ECO:0000313" key="2">
    <source>
        <dbReference type="EMBL" id="KAF5330509.1"/>
    </source>
</evidence>
<dbReference type="Pfam" id="PF12937">
    <property type="entry name" value="F-box-like"/>
    <property type="match status" value="1"/>
</dbReference>
<sequence length="535" mass="60880">MPNQSAQEVIDAELVDSEARCLLLQKHIQELKTRRNTYAPISKLPDEVLLEIFAFAQKLYPQDRWYREVTHVCRRWRYTAIDAPTLWTNPPLSHHRFAMLMLERSKSADLTAFIGTTTTIATIEHVIDCIGRIKDLRITLDIEVLDSLLSLLEKGDQKASHLRRFGLECWSDEPWDAQPMFGLSATVFCKFQLLRELQIYNIIFDWNVLPLPNLVDLRLVKTTFPTRISIQQLLDTLRQMPHLEHLTIPLSQSLLLPPSTTEMRSVAQVTLSRLGWLMMGDSHMYTDYIGWFLSKMTLPRLRYLLMDGEPPLSGITPTNYHSVSPQTIQGIASSVMGGDFGTFSSLEFSRENLYLETRHTERSNDTPPYVDFNIQAQEPPDHDAARLFMQISVDILLLCRASLSHVVKLVLQEGVLLTVDELFHLSTVLPSVREIEILNSSTTDFISVLASLPSHPPSDTDTFTPFPRLNSVHFSSVDFASNPSLLEALCNSLMLRSEYDVAIPKLDLYNCQISSGQLALLEEIVVDVKSRKPTR</sequence>
<dbReference type="InterPro" id="IPR001810">
    <property type="entry name" value="F-box_dom"/>
</dbReference>
<dbReference type="Gene3D" id="1.20.1280.50">
    <property type="match status" value="1"/>
</dbReference>
<feature type="domain" description="F-box" evidence="1">
    <location>
        <begin position="41"/>
        <end position="89"/>
    </location>
</feature>
<dbReference type="SUPFAM" id="SSF81383">
    <property type="entry name" value="F-box domain"/>
    <property type="match status" value="1"/>
</dbReference>